<dbReference type="Proteomes" id="UP000326396">
    <property type="component" value="Linkage Group LG2"/>
</dbReference>
<organism evidence="1 2">
    <name type="scientific">Mikania micrantha</name>
    <name type="common">bitter vine</name>
    <dbReference type="NCBI Taxonomy" id="192012"/>
    <lineage>
        <taxon>Eukaryota</taxon>
        <taxon>Viridiplantae</taxon>
        <taxon>Streptophyta</taxon>
        <taxon>Embryophyta</taxon>
        <taxon>Tracheophyta</taxon>
        <taxon>Spermatophyta</taxon>
        <taxon>Magnoliopsida</taxon>
        <taxon>eudicotyledons</taxon>
        <taxon>Gunneridae</taxon>
        <taxon>Pentapetalae</taxon>
        <taxon>asterids</taxon>
        <taxon>campanulids</taxon>
        <taxon>Asterales</taxon>
        <taxon>Asteraceae</taxon>
        <taxon>Asteroideae</taxon>
        <taxon>Heliantheae alliance</taxon>
        <taxon>Eupatorieae</taxon>
        <taxon>Mikania</taxon>
    </lineage>
</organism>
<reference evidence="1 2" key="1">
    <citation type="submission" date="2019-05" db="EMBL/GenBank/DDBJ databases">
        <title>Mikania micrantha, genome provides insights into the molecular mechanism of rapid growth.</title>
        <authorList>
            <person name="Liu B."/>
        </authorList>
    </citation>
    <scope>NUCLEOTIDE SEQUENCE [LARGE SCALE GENOMIC DNA]</scope>
    <source>
        <strain evidence="1">NLD-2019</strain>
        <tissue evidence="1">Leaf</tissue>
    </source>
</reference>
<dbReference type="AlphaFoldDB" id="A0A5N6NI62"/>
<protein>
    <submittedName>
        <fullName evidence="1">Uncharacterized protein</fullName>
    </submittedName>
</protein>
<dbReference type="EMBL" id="SZYD01000012">
    <property type="protein sequence ID" value="KAD4586608.1"/>
    <property type="molecule type" value="Genomic_DNA"/>
</dbReference>
<evidence type="ECO:0000313" key="1">
    <source>
        <dbReference type="EMBL" id="KAD4586608.1"/>
    </source>
</evidence>
<evidence type="ECO:0000313" key="2">
    <source>
        <dbReference type="Proteomes" id="UP000326396"/>
    </source>
</evidence>
<proteinExistence type="predicted"/>
<comment type="caution">
    <text evidence="1">The sequence shown here is derived from an EMBL/GenBank/DDBJ whole genome shotgun (WGS) entry which is preliminary data.</text>
</comment>
<accession>A0A5N6NI62</accession>
<keyword evidence="2" id="KW-1185">Reference proteome</keyword>
<gene>
    <name evidence="1" type="ORF">E3N88_24209</name>
</gene>
<name>A0A5N6NI62_9ASTR</name>
<sequence>MDSPRYAEMGLESSAVRDACRISKMSPDFFAVREDFLGFWSRRKNTHIHHQNSSFKLSEVKDRTRDYHNKF</sequence>